<name>A0A5E7RIT8_PSEFL</name>
<accession>A0A5E7RIT8</accession>
<proteinExistence type="predicted"/>
<evidence type="ECO:0000313" key="1">
    <source>
        <dbReference type="EMBL" id="VVP73480.1"/>
    </source>
</evidence>
<dbReference type="EMBL" id="CABVJC010000001">
    <property type="protein sequence ID" value="VVP73480.1"/>
    <property type="molecule type" value="Genomic_DNA"/>
</dbReference>
<evidence type="ECO:0000313" key="2">
    <source>
        <dbReference type="Proteomes" id="UP000326452"/>
    </source>
</evidence>
<organism evidence="1 2">
    <name type="scientific">Pseudomonas fluorescens</name>
    <dbReference type="NCBI Taxonomy" id="294"/>
    <lineage>
        <taxon>Bacteria</taxon>
        <taxon>Pseudomonadati</taxon>
        <taxon>Pseudomonadota</taxon>
        <taxon>Gammaproteobacteria</taxon>
        <taxon>Pseudomonadales</taxon>
        <taxon>Pseudomonadaceae</taxon>
        <taxon>Pseudomonas</taxon>
    </lineage>
</organism>
<dbReference type="AlphaFoldDB" id="A0A5E7RIT8"/>
<dbReference type="Proteomes" id="UP000326452">
    <property type="component" value="Unassembled WGS sequence"/>
</dbReference>
<sequence>MLVRCLPESKSMMSLLKQLGFKEVPTTDLIVRHFMSLTSAAEGHA</sequence>
<protein>
    <submittedName>
        <fullName evidence="1">Uncharacterized protein</fullName>
    </submittedName>
</protein>
<reference evidence="1 2" key="1">
    <citation type="submission" date="2019-09" db="EMBL/GenBank/DDBJ databases">
        <authorList>
            <person name="Chandra G."/>
            <person name="Truman W A."/>
        </authorList>
    </citation>
    <scope>NUCLEOTIDE SEQUENCE [LARGE SCALE GENOMIC DNA]</scope>
    <source>
        <strain evidence="1">PS941</strain>
    </source>
</reference>
<gene>
    <name evidence="1" type="ORF">PS941_00048</name>
</gene>